<organism evidence="2 3">
    <name type="scientific">Companilactobacillus mindensis DSM 14500</name>
    <dbReference type="NCBI Taxonomy" id="1423770"/>
    <lineage>
        <taxon>Bacteria</taxon>
        <taxon>Bacillati</taxon>
        <taxon>Bacillota</taxon>
        <taxon>Bacilli</taxon>
        <taxon>Lactobacillales</taxon>
        <taxon>Lactobacillaceae</taxon>
        <taxon>Companilactobacillus</taxon>
    </lineage>
</organism>
<reference evidence="2 3" key="1">
    <citation type="journal article" date="2015" name="Genome Announc.">
        <title>Expanding the biotechnology potential of lactobacilli through comparative genomics of 213 strains and associated genera.</title>
        <authorList>
            <person name="Sun Z."/>
            <person name="Harris H.M."/>
            <person name="McCann A."/>
            <person name="Guo C."/>
            <person name="Argimon S."/>
            <person name="Zhang W."/>
            <person name="Yang X."/>
            <person name="Jeffery I.B."/>
            <person name="Cooney J.C."/>
            <person name="Kagawa T.F."/>
            <person name="Liu W."/>
            <person name="Song Y."/>
            <person name="Salvetti E."/>
            <person name="Wrobel A."/>
            <person name="Rasinkangas P."/>
            <person name="Parkhill J."/>
            <person name="Rea M.C."/>
            <person name="O'Sullivan O."/>
            <person name="Ritari J."/>
            <person name="Douillard F.P."/>
            <person name="Paul Ross R."/>
            <person name="Yang R."/>
            <person name="Briner A.E."/>
            <person name="Felis G.E."/>
            <person name="de Vos W.M."/>
            <person name="Barrangou R."/>
            <person name="Klaenhammer T.R."/>
            <person name="Caufield P.W."/>
            <person name="Cui Y."/>
            <person name="Zhang H."/>
            <person name="O'Toole P.W."/>
        </authorList>
    </citation>
    <scope>NUCLEOTIDE SEQUENCE [LARGE SCALE GENOMIC DNA]</scope>
    <source>
        <strain evidence="2 3">DSM 14500</strain>
    </source>
</reference>
<dbReference type="OrthoDB" id="2318810at2"/>
<dbReference type="Gene3D" id="2.160.20.20">
    <property type="match status" value="1"/>
</dbReference>
<keyword evidence="3" id="KW-1185">Reference proteome</keyword>
<accession>A0A0R1QPM9</accession>
<keyword evidence="1" id="KW-1133">Transmembrane helix</keyword>
<dbReference type="InterPro" id="IPR012332">
    <property type="entry name" value="Autotransporter_pectin_lyase_C"/>
</dbReference>
<sequence length="310" mass="34468">MRKYFVTGFYLLIIGGLLLLGGFVMGGNRSVIWDHGFRVAQKVDETYPLSDFNNIYVEGRDMNVNVKLGDRYKIHVDGDKSQAPTYKIKDGTLTVTGKAQKGEMALDVLGRSEVTITIPMNKSLNNANFRLANGSVRINDVTVDHLVKTAKDMDYDSNLYLNDATIHNVDKVNLYNATLSIKNSKINNMSLIAGAYSEVKAENSTISHSSFNLDESTLNIKQSNLDAIQSLDNHSKVTLSKTTLMNKNKFRIFTNGRFTGSELTVDGMQLSTEKGVVRYFDKNYGNSYEDKTDATNVLDVKATKGAITIR</sequence>
<dbReference type="PATRIC" id="fig|1423770.3.peg.210"/>
<dbReference type="Proteomes" id="UP000050872">
    <property type="component" value="Unassembled WGS sequence"/>
</dbReference>
<proteinExistence type="predicted"/>
<feature type="transmembrane region" description="Helical" evidence="1">
    <location>
        <begin position="6"/>
        <end position="25"/>
    </location>
</feature>
<dbReference type="STRING" id="1423770.FD29_GL000211"/>
<dbReference type="AlphaFoldDB" id="A0A0R1QPM9"/>
<comment type="caution">
    <text evidence="2">The sequence shown here is derived from an EMBL/GenBank/DDBJ whole genome shotgun (WGS) entry which is preliminary data.</text>
</comment>
<keyword evidence="1" id="KW-0472">Membrane</keyword>
<dbReference type="RefSeq" id="WP_057887921.1">
    <property type="nucleotide sequence ID" value="NZ_AZEZ01000055.1"/>
</dbReference>
<keyword evidence="1" id="KW-0812">Transmembrane</keyword>
<evidence type="ECO:0000256" key="1">
    <source>
        <dbReference type="SAM" id="Phobius"/>
    </source>
</evidence>
<evidence type="ECO:0000313" key="3">
    <source>
        <dbReference type="Proteomes" id="UP000050872"/>
    </source>
</evidence>
<gene>
    <name evidence="2" type="ORF">FD29_GL000211</name>
</gene>
<dbReference type="EMBL" id="AZEZ01000055">
    <property type="protein sequence ID" value="KRL44165.1"/>
    <property type="molecule type" value="Genomic_DNA"/>
</dbReference>
<protein>
    <submittedName>
        <fullName evidence="2">Uncharacterized protein</fullName>
    </submittedName>
</protein>
<name>A0A0R1QPM9_9LACO</name>
<evidence type="ECO:0000313" key="2">
    <source>
        <dbReference type="EMBL" id="KRL44165.1"/>
    </source>
</evidence>